<feature type="region of interest" description="Disordered" evidence="1">
    <location>
        <begin position="245"/>
        <end position="271"/>
    </location>
</feature>
<feature type="domain" description="Metallo-beta-lactamase" evidence="2">
    <location>
        <begin position="17"/>
        <end position="227"/>
    </location>
</feature>
<keyword evidence="4" id="KW-1185">Reference proteome</keyword>
<accession>A0A2S5ZVB0</accession>
<dbReference type="EMBL" id="PSZD01000039">
    <property type="protein sequence ID" value="PPJ19866.1"/>
    <property type="molecule type" value="Genomic_DNA"/>
</dbReference>
<dbReference type="InterPro" id="IPR036866">
    <property type="entry name" value="RibonucZ/Hydroxyglut_hydro"/>
</dbReference>
<name>A0A2S5ZVB0_9NOCA</name>
<proteinExistence type="predicted"/>
<reference evidence="3 4" key="1">
    <citation type="submission" date="2018-02" db="EMBL/GenBank/DDBJ databases">
        <title>8 Nocardia nova and 1 Nocardia cyriacigeorgica strain used for evolution to TMP-SMX.</title>
        <authorList>
            <person name="Mehta H."/>
            <person name="Weng J."/>
            <person name="Shamoo Y."/>
        </authorList>
    </citation>
    <scope>NUCLEOTIDE SEQUENCE [LARGE SCALE GENOMIC DNA]</scope>
    <source>
        <strain evidence="3 4">BAA2227</strain>
    </source>
</reference>
<dbReference type="SUPFAM" id="SSF56281">
    <property type="entry name" value="Metallo-hydrolase/oxidoreductase"/>
    <property type="match status" value="1"/>
</dbReference>
<gene>
    <name evidence="3" type="ORF">C5F51_34320</name>
</gene>
<evidence type="ECO:0000256" key="1">
    <source>
        <dbReference type="SAM" id="MobiDB-lite"/>
    </source>
</evidence>
<evidence type="ECO:0000313" key="4">
    <source>
        <dbReference type="Proteomes" id="UP000238356"/>
    </source>
</evidence>
<dbReference type="PANTHER" id="PTHR42951">
    <property type="entry name" value="METALLO-BETA-LACTAMASE DOMAIN-CONTAINING"/>
    <property type="match status" value="1"/>
</dbReference>
<dbReference type="PANTHER" id="PTHR42951:SF14">
    <property type="entry name" value="METALLO-BETA-LACTAMASE SUPERFAMILY PROTEIN"/>
    <property type="match status" value="1"/>
</dbReference>
<dbReference type="InterPro" id="IPR050855">
    <property type="entry name" value="NDM-1-like"/>
</dbReference>
<sequence>MKIDQVSDSVHVVAGTNVNWALIDDGSWVTVIDAGYPADTADVLDSIHQIGRRPGDVRAVLITHAHLDHIGAIPTLIEQAGMPVYTGAEEVRHAKREYLQQITPTGMLKQLANRRGRRWVAHTLRAVRGHTGMAVPRAETGEPATLAALPGGLLAIPTPGHTSGHTAYLMPSEGVLFSGDALVTGHPLLPHTGPQLLPAVFNHDEKLTHDTALHLAMMQAHTLVPGHGLPISFDRTHRRDLTVATNPIDADNRSAQHPHTHIETASRRSFG</sequence>
<keyword evidence="3" id="KW-0378">Hydrolase</keyword>
<comment type="caution">
    <text evidence="3">The sequence shown here is derived from an EMBL/GenBank/DDBJ whole genome shotgun (WGS) entry which is preliminary data.</text>
</comment>
<dbReference type="GO" id="GO:0016787">
    <property type="term" value="F:hydrolase activity"/>
    <property type="evidence" value="ECO:0007669"/>
    <property type="project" value="UniProtKB-KW"/>
</dbReference>
<dbReference type="Pfam" id="PF00753">
    <property type="entry name" value="Lactamase_B"/>
    <property type="match status" value="1"/>
</dbReference>
<dbReference type="Proteomes" id="UP000238356">
    <property type="component" value="Unassembled WGS sequence"/>
</dbReference>
<dbReference type="AlphaFoldDB" id="A0A2S5ZVB0"/>
<dbReference type="Gene3D" id="3.60.15.10">
    <property type="entry name" value="Ribonuclease Z/Hydroxyacylglutathione hydrolase-like"/>
    <property type="match status" value="1"/>
</dbReference>
<evidence type="ECO:0000259" key="2">
    <source>
        <dbReference type="SMART" id="SM00849"/>
    </source>
</evidence>
<evidence type="ECO:0000313" key="3">
    <source>
        <dbReference type="EMBL" id="PPJ19866.1"/>
    </source>
</evidence>
<dbReference type="RefSeq" id="WP_104364765.1">
    <property type="nucleotide sequence ID" value="NZ_PSZD01000039.1"/>
</dbReference>
<dbReference type="SMART" id="SM00849">
    <property type="entry name" value="Lactamase_B"/>
    <property type="match status" value="1"/>
</dbReference>
<feature type="compositionally biased region" description="Basic and acidic residues" evidence="1">
    <location>
        <begin position="250"/>
        <end position="271"/>
    </location>
</feature>
<protein>
    <submittedName>
        <fullName evidence="3">MBL fold metallo-hydrolase</fullName>
    </submittedName>
</protein>
<dbReference type="InterPro" id="IPR001279">
    <property type="entry name" value="Metallo-B-lactamas"/>
</dbReference>
<organism evidence="3 4">
    <name type="scientific">Nocardia nova</name>
    <dbReference type="NCBI Taxonomy" id="37330"/>
    <lineage>
        <taxon>Bacteria</taxon>
        <taxon>Bacillati</taxon>
        <taxon>Actinomycetota</taxon>
        <taxon>Actinomycetes</taxon>
        <taxon>Mycobacteriales</taxon>
        <taxon>Nocardiaceae</taxon>
        <taxon>Nocardia</taxon>
    </lineage>
</organism>